<feature type="transmembrane region" description="Helical" evidence="1">
    <location>
        <begin position="207"/>
        <end position="224"/>
    </location>
</feature>
<evidence type="ECO:0000313" key="3">
    <source>
        <dbReference type="Proteomes" id="UP000270411"/>
    </source>
</evidence>
<organism evidence="2 3">
    <name type="scientific">Cupriavidus pauculus</name>
    <dbReference type="NCBI Taxonomy" id="82633"/>
    <lineage>
        <taxon>Bacteria</taxon>
        <taxon>Pseudomonadati</taxon>
        <taxon>Pseudomonadota</taxon>
        <taxon>Betaproteobacteria</taxon>
        <taxon>Burkholderiales</taxon>
        <taxon>Burkholderiaceae</taxon>
        <taxon>Cupriavidus</taxon>
    </lineage>
</organism>
<keyword evidence="1" id="KW-1133">Transmembrane helix</keyword>
<feature type="transmembrane region" description="Helical" evidence="1">
    <location>
        <begin position="12"/>
        <end position="34"/>
    </location>
</feature>
<gene>
    <name evidence="2" type="ORF">EHF44_01640</name>
</gene>
<feature type="transmembrane region" description="Helical" evidence="1">
    <location>
        <begin position="79"/>
        <end position="98"/>
    </location>
</feature>
<dbReference type="AlphaFoldDB" id="A0A3G8GVS9"/>
<dbReference type="Proteomes" id="UP000270411">
    <property type="component" value="Plasmid unnamed1"/>
</dbReference>
<evidence type="ECO:0000313" key="2">
    <source>
        <dbReference type="EMBL" id="AZG12194.1"/>
    </source>
</evidence>
<keyword evidence="2" id="KW-0614">Plasmid</keyword>
<dbReference type="KEGG" id="cpau:EHF44_01640"/>
<dbReference type="EMBL" id="CP033968">
    <property type="protein sequence ID" value="AZG12194.1"/>
    <property type="molecule type" value="Genomic_DNA"/>
</dbReference>
<reference evidence="3" key="1">
    <citation type="submission" date="2018-11" db="EMBL/GenBank/DDBJ databases">
        <title>FDA dAtabase for Regulatory Grade micrObial Sequences (FDA-ARGOS): Supporting development and validation of Infectious Disease Dx tests.</title>
        <authorList>
            <person name="Goldberg B."/>
            <person name="Campos J."/>
            <person name="Tallon L."/>
            <person name="Sadzewicz L."/>
            <person name="Zhao X."/>
            <person name="Vavikolanu K."/>
            <person name="Mehta A."/>
            <person name="Aluvathingal J."/>
            <person name="Nadendla S."/>
            <person name="Geyer C."/>
            <person name="Nandy P."/>
            <person name="Yan Y."/>
            <person name="Sichtig H."/>
        </authorList>
    </citation>
    <scope>NUCLEOTIDE SEQUENCE [LARGE SCALE GENOMIC DNA]</scope>
    <source>
        <strain evidence="3">FDAARGOS_614</strain>
        <plasmid evidence="3">unnamed1</plasmid>
    </source>
</reference>
<dbReference type="GeneID" id="60825028"/>
<feature type="transmembrane region" description="Helical" evidence="1">
    <location>
        <begin position="142"/>
        <end position="165"/>
    </location>
</feature>
<feature type="transmembrane region" description="Helical" evidence="1">
    <location>
        <begin position="119"/>
        <end position="136"/>
    </location>
</feature>
<protein>
    <submittedName>
        <fullName evidence="2">Uncharacterized protein</fullName>
    </submittedName>
</protein>
<proteinExistence type="predicted"/>
<keyword evidence="1" id="KW-0472">Membrane</keyword>
<accession>A0A3G8GVS9</accession>
<name>A0A3G8GVS9_9BURK</name>
<feature type="transmembrane region" description="Helical" evidence="1">
    <location>
        <begin position="172"/>
        <end position="195"/>
    </location>
</feature>
<sequence>MIRFKLPAMRIANVAILFSTYFAYAVAVSAYSYAVAAHRWAAPGKPQAERFSTEVRQYVSALQNWETQWHSLFPNTLDHLLFGIWCAALVSIAALVLLCSDQNAGTGTYRLGRKLRISLAATLAVLAFCGLSIRPYSWLDYITAASAGLVIVAVGISNCNVIGFARRRPSAFVFVLGIFLWLRLGVGWEFHQWLIDDPKAEGTPRELTASIVGLIVGSYLWGKVCRGLERILRRIRSGRSQQNVVVNAAA</sequence>
<dbReference type="OrthoDB" id="9807815at2"/>
<geneLocation type="plasmid" evidence="2">
    <name>unnamed1</name>
</geneLocation>
<dbReference type="RefSeq" id="WP_011514851.1">
    <property type="nucleotide sequence ID" value="NZ_CP033968.1"/>
</dbReference>
<keyword evidence="1" id="KW-0812">Transmembrane</keyword>
<evidence type="ECO:0000256" key="1">
    <source>
        <dbReference type="SAM" id="Phobius"/>
    </source>
</evidence>